<gene>
    <name evidence="2" type="ORF">FB474_3715</name>
</gene>
<evidence type="ECO:0000313" key="3">
    <source>
        <dbReference type="Proteomes" id="UP000319514"/>
    </source>
</evidence>
<dbReference type="AlphaFoldDB" id="A0A542Z9C2"/>
<reference evidence="2 3" key="1">
    <citation type="submission" date="2019-06" db="EMBL/GenBank/DDBJ databases">
        <title>Sequencing the genomes of 1000 actinobacteria strains.</title>
        <authorList>
            <person name="Klenk H.-P."/>
        </authorList>
    </citation>
    <scope>NUCLEOTIDE SEQUENCE [LARGE SCALE GENOMIC DNA]</scope>
    <source>
        <strain evidence="2 3">DSM 18082</strain>
    </source>
</reference>
<proteinExistence type="predicted"/>
<keyword evidence="3" id="KW-1185">Reference proteome</keyword>
<feature type="domain" description="VOC" evidence="1">
    <location>
        <begin position="8"/>
        <end position="126"/>
    </location>
</feature>
<dbReference type="PROSITE" id="PS51819">
    <property type="entry name" value="VOC"/>
    <property type="match status" value="1"/>
</dbReference>
<dbReference type="Pfam" id="PF18029">
    <property type="entry name" value="Glyoxalase_6"/>
    <property type="match status" value="1"/>
</dbReference>
<dbReference type="InterPro" id="IPR041581">
    <property type="entry name" value="Glyoxalase_6"/>
</dbReference>
<name>A0A542Z9C2_9MICO</name>
<dbReference type="SUPFAM" id="SSF54593">
    <property type="entry name" value="Glyoxalase/Bleomycin resistance protein/Dihydroxybiphenyl dioxygenase"/>
    <property type="match status" value="1"/>
</dbReference>
<protein>
    <recommendedName>
        <fullName evidence="1">VOC domain-containing protein</fullName>
    </recommendedName>
</protein>
<dbReference type="PANTHER" id="PTHR35908:SF1">
    <property type="entry name" value="CONSERVED PROTEIN"/>
    <property type="match status" value="1"/>
</dbReference>
<dbReference type="EMBL" id="VFOQ01000002">
    <property type="protein sequence ID" value="TQL56947.1"/>
    <property type="molecule type" value="Genomic_DNA"/>
</dbReference>
<dbReference type="InterPro" id="IPR029068">
    <property type="entry name" value="Glyas_Bleomycin-R_OHBP_Dase"/>
</dbReference>
<comment type="caution">
    <text evidence="2">The sequence shown here is derived from an EMBL/GenBank/DDBJ whole genome shotgun (WGS) entry which is preliminary data.</text>
</comment>
<dbReference type="CDD" id="cd06587">
    <property type="entry name" value="VOC"/>
    <property type="match status" value="1"/>
</dbReference>
<accession>A0A542Z9C2</accession>
<dbReference type="Proteomes" id="UP000319514">
    <property type="component" value="Unassembled WGS sequence"/>
</dbReference>
<evidence type="ECO:0000313" key="2">
    <source>
        <dbReference type="EMBL" id="TQL56947.1"/>
    </source>
</evidence>
<sequence length="141" mass="15970">MMWPMTSRLQNLTVDCADARALAWFWAQVLGWNVYYDDDPEVLIAPAFPPDPAQRPTMLFIPVPEGKAAKNRVHPDLEPTDRTRDEEVERVVALGARITDDRRNPDGTGWVVLADPEGNEFCIERSSAERPSVPRQWRLGG</sequence>
<dbReference type="InterPro" id="IPR037523">
    <property type="entry name" value="VOC_core"/>
</dbReference>
<organism evidence="2 3">
    <name type="scientific">Oryzihumus leptocrescens</name>
    <dbReference type="NCBI Taxonomy" id="297536"/>
    <lineage>
        <taxon>Bacteria</taxon>
        <taxon>Bacillati</taxon>
        <taxon>Actinomycetota</taxon>
        <taxon>Actinomycetes</taxon>
        <taxon>Micrococcales</taxon>
        <taxon>Intrasporangiaceae</taxon>
        <taxon>Oryzihumus</taxon>
    </lineage>
</organism>
<dbReference type="PANTHER" id="PTHR35908">
    <property type="entry name" value="HYPOTHETICAL FUSION PROTEIN"/>
    <property type="match status" value="1"/>
</dbReference>
<evidence type="ECO:0000259" key="1">
    <source>
        <dbReference type="PROSITE" id="PS51819"/>
    </source>
</evidence>
<dbReference type="Gene3D" id="3.10.180.10">
    <property type="entry name" value="2,3-Dihydroxybiphenyl 1,2-Dioxygenase, domain 1"/>
    <property type="match status" value="1"/>
</dbReference>